<feature type="signal peptide" evidence="1">
    <location>
        <begin position="1"/>
        <end position="26"/>
    </location>
</feature>
<proteinExistence type="predicted"/>
<dbReference type="InterPro" id="IPR035986">
    <property type="entry name" value="PKD_dom_sf"/>
</dbReference>
<comment type="caution">
    <text evidence="3">The sequence shown here is derived from an EMBL/GenBank/DDBJ whole genome shotgun (WGS) entry which is preliminary data.</text>
</comment>
<evidence type="ECO:0000259" key="2">
    <source>
        <dbReference type="Pfam" id="PF18962"/>
    </source>
</evidence>
<dbReference type="NCBIfam" id="TIGR04183">
    <property type="entry name" value="Por_Secre_tail"/>
    <property type="match status" value="1"/>
</dbReference>
<name>A0A5B6T8M6_9BACT</name>
<evidence type="ECO:0000256" key="1">
    <source>
        <dbReference type="SAM" id="SignalP"/>
    </source>
</evidence>
<reference evidence="3 4" key="1">
    <citation type="submission" date="2019-07" db="EMBL/GenBank/DDBJ databases">
        <title>Rufibacter sp. nov., isolated from lake sediment.</title>
        <authorList>
            <person name="Qu J.-H."/>
        </authorList>
    </citation>
    <scope>NUCLEOTIDE SEQUENCE [LARGE SCALE GENOMIC DNA]</scope>
    <source>
        <strain evidence="3 4">NBS58-1</strain>
    </source>
</reference>
<dbReference type="SUPFAM" id="SSF49299">
    <property type="entry name" value="PKD domain"/>
    <property type="match status" value="1"/>
</dbReference>
<keyword evidence="4" id="KW-1185">Reference proteome</keyword>
<keyword evidence="1" id="KW-0732">Signal</keyword>
<dbReference type="AlphaFoldDB" id="A0A5B6T8M6"/>
<feature type="chain" id="PRO_5022802543" evidence="1">
    <location>
        <begin position="27"/>
        <end position="485"/>
    </location>
</feature>
<sequence>MKTFIPLYLKTLLLLLLVLSFQNISAQTIITVTDCNLNGWVDLRYPNTTTAITTNAPNPPLGTGSLEYTTQTGALGNFRNESFHNTLLASLTTFKYSTYIQSRTNDTDNIFVVLQVDRTGDGLADDHLIFEPRWQTGSWVAGILPDQGPTVENTWQTWDMLHAIWWLGPPRVLNPEKGGEYLLLAAYISQYPEARIVNQPLGGGIGGIRVNVGSPRFAPFIDYWGGAFTGYLDAFTIGINGHTTIYNFEPSIANAGEDKTVVYGYGAHCTTLKARAAGGISPYSYQWSAGGRTWTSAEISVCPTVTTTYSLKVTDAQGCSGTDEVTVFVKDVRCGKKEDKVLVCHKGKMICIAQAAVKAHLQHGDQIGSCSSDAIAQSRNQNTQLDFTEANAFEPKQLRLSNYPNPFGSHTTIQYQLPFDGVVSLNVYDTSGRLVSTLVSGNKKAGTYSVGFSRNNLRAGVYFYKLIATDGLKSITQTQRMIQLE</sequence>
<accession>A0A5B6T8M6</accession>
<feature type="domain" description="Secretion system C-terminal sorting" evidence="2">
    <location>
        <begin position="403"/>
        <end position="469"/>
    </location>
</feature>
<dbReference type="InterPro" id="IPR026444">
    <property type="entry name" value="Secre_tail"/>
</dbReference>
<evidence type="ECO:0000313" key="3">
    <source>
        <dbReference type="EMBL" id="KAA3436335.1"/>
    </source>
</evidence>
<dbReference type="Pfam" id="PF18962">
    <property type="entry name" value="Por_Secre_tail"/>
    <property type="match status" value="1"/>
</dbReference>
<gene>
    <name evidence="3" type="ORF">FOA19_18230</name>
</gene>
<organism evidence="3 4">
    <name type="scientific">Rufibacter hautae</name>
    <dbReference type="NCBI Taxonomy" id="2595005"/>
    <lineage>
        <taxon>Bacteria</taxon>
        <taxon>Pseudomonadati</taxon>
        <taxon>Bacteroidota</taxon>
        <taxon>Cytophagia</taxon>
        <taxon>Cytophagales</taxon>
        <taxon>Hymenobacteraceae</taxon>
        <taxon>Rufibacter</taxon>
    </lineage>
</organism>
<protein>
    <submittedName>
        <fullName evidence="3">T9SS type A sorting domain-containing protein</fullName>
    </submittedName>
</protein>
<dbReference type="CDD" id="cd00146">
    <property type="entry name" value="PKD"/>
    <property type="match status" value="1"/>
</dbReference>
<dbReference type="Proteomes" id="UP000324133">
    <property type="component" value="Unassembled WGS sequence"/>
</dbReference>
<dbReference type="OrthoDB" id="5377264at2"/>
<evidence type="ECO:0000313" key="4">
    <source>
        <dbReference type="Proteomes" id="UP000324133"/>
    </source>
</evidence>
<dbReference type="EMBL" id="VKKY01000003">
    <property type="protein sequence ID" value="KAA3436335.1"/>
    <property type="molecule type" value="Genomic_DNA"/>
</dbReference>
<dbReference type="Gene3D" id="2.60.40.4070">
    <property type="match status" value="1"/>
</dbReference>